<dbReference type="Proteomes" id="UP000243688">
    <property type="component" value="Unassembled WGS sequence"/>
</dbReference>
<dbReference type="EMBL" id="MOXJ01000042">
    <property type="protein sequence ID" value="PDO09393.1"/>
    <property type="molecule type" value="Genomic_DNA"/>
</dbReference>
<comment type="similarity">
    <text evidence="1">Belongs to the ABC transporter superfamily.</text>
</comment>
<dbReference type="GO" id="GO:0016887">
    <property type="term" value="F:ATP hydrolysis activity"/>
    <property type="evidence" value="ECO:0007669"/>
    <property type="project" value="InterPro"/>
</dbReference>
<evidence type="ECO:0000259" key="6">
    <source>
        <dbReference type="PROSITE" id="PS50893"/>
    </source>
</evidence>
<organism evidence="7 8">
    <name type="scientific">Candidatus Reconcilbacillus cellulovorans</name>
    <dbReference type="NCBI Taxonomy" id="1906605"/>
    <lineage>
        <taxon>Bacteria</taxon>
        <taxon>Bacillati</taxon>
        <taxon>Bacillota</taxon>
        <taxon>Bacilli</taxon>
        <taxon>Bacillales</taxon>
        <taxon>Paenibacillaceae</taxon>
        <taxon>Candidatus Reconcilbacillus</taxon>
    </lineage>
</organism>
<evidence type="ECO:0000313" key="7">
    <source>
        <dbReference type="EMBL" id="PDO09393.1"/>
    </source>
</evidence>
<evidence type="ECO:0000256" key="2">
    <source>
        <dbReference type="ARBA" id="ARBA00022448"/>
    </source>
</evidence>
<dbReference type="Pfam" id="PF00005">
    <property type="entry name" value="ABC_tran"/>
    <property type="match status" value="1"/>
</dbReference>
<name>A0A2A6DXD3_9BACL</name>
<dbReference type="InterPro" id="IPR029439">
    <property type="entry name" value="Wzt_C"/>
</dbReference>
<feature type="domain" description="ABC transporter" evidence="6">
    <location>
        <begin position="7"/>
        <end position="247"/>
    </location>
</feature>
<dbReference type="AlphaFoldDB" id="A0A2A6DXD3"/>
<accession>A0A2A6DXD3</accession>
<dbReference type="PANTHER" id="PTHR46743:SF2">
    <property type="entry name" value="TEICHOIC ACIDS EXPORT ATP-BINDING PROTEIN TAGH"/>
    <property type="match status" value="1"/>
</dbReference>
<dbReference type="Pfam" id="PF14524">
    <property type="entry name" value="Wzt_C"/>
    <property type="match status" value="1"/>
</dbReference>
<reference evidence="7 8" key="1">
    <citation type="submission" date="2016-12" db="EMBL/GenBank/DDBJ databases">
        <title>Candidatus Reconcilibacillus cellulovorans genome.</title>
        <authorList>
            <person name="Kolinko S."/>
            <person name="Wu Y.-W."/>
            <person name="Tachea F."/>
            <person name="Denzel E."/>
            <person name="Hiras J."/>
            <person name="Baecker N."/>
            <person name="Chan L.J."/>
            <person name="Eichorst S.A."/>
            <person name="Frey D."/>
            <person name="Adams P.D."/>
            <person name="Pray T."/>
            <person name="Tanjore D."/>
            <person name="Petzold C.J."/>
            <person name="Gladden J.M."/>
            <person name="Simmons B.A."/>
            <person name="Singer S.W."/>
        </authorList>
    </citation>
    <scope>NUCLEOTIDE SEQUENCE [LARGE SCALE GENOMIC DNA]</scope>
    <source>
        <strain evidence="7">JTherm</strain>
    </source>
</reference>
<evidence type="ECO:0000313" key="8">
    <source>
        <dbReference type="Proteomes" id="UP000243688"/>
    </source>
</evidence>
<keyword evidence="3" id="KW-0547">Nucleotide-binding</keyword>
<keyword evidence="4 7" id="KW-0067">ATP-binding</keyword>
<dbReference type="Gene3D" id="2.70.50.60">
    <property type="entry name" value="abc- transporter (atp binding component) like domain"/>
    <property type="match status" value="1"/>
</dbReference>
<evidence type="ECO:0000256" key="1">
    <source>
        <dbReference type="ARBA" id="ARBA00005417"/>
    </source>
</evidence>
<dbReference type="SUPFAM" id="SSF52540">
    <property type="entry name" value="P-loop containing nucleoside triphosphate hydrolases"/>
    <property type="match status" value="1"/>
</dbReference>
<dbReference type="Gene3D" id="3.40.50.300">
    <property type="entry name" value="P-loop containing nucleotide triphosphate hydrolases"/>
    <property type="match status" value="1"/>
</dbReference>
<dbReference type="SMART" id="SM00382">
    <property type="entry name" value="AAA"/>
    <property type="match status" value="1"/>
</dbReference>
<evidence type="ECO:0000256" key="3">
    <source>
        <dbReference type="ARBA" id="ARBA00022741"/>
    </source>
</evidence>
<keyword evidence="5" id="KW-1278">Translocase</keyword>
<dbReference type="CDD" id="cd03220">
    <property type="entry name" value="ABC_KpsT_Wzt"/>
    <property type="match status" value="1"/>
</dbReference>
<dbReference type="PANTHER" id="PTHR46743">
    <property type="entry name" value="TEICHOIC ACIDS EXPORT ATP-BINDING PROTEIN TAGH"/>
    <property type="match status" value="1"/>
</dbReference>
<proteinExistence type="inferred from homology"/>
<dbReference type="InterPro" id="IPR050683">
    <property type="entry name" value="Bact_Polysacc_Export_ATP-bd"/>
</dbReference>
<dbReference type="InterPro" id="IPR003439">
    <property type="entry name" value="ABC_transporter-like_ATP-bd"/>
</dbReference>
<dbReference type="GO" id="GO:0005524">
    <property type="term" value="F:ATP binding"/>
    <property type="evidence" value="ECO:0007669"/>
    <property type="project" value="UniProtKB-KW"/>
</dbReference>
<comment type="caution">
    <text evidence="7">The sequence shown here is derived from an EMBL/GenBank/DDBJ whole genome shotgun (WGS) entry which is preliminary data.</text>
</comment>
<keyword evidence="2" id="KW-0813">Transport</keyword>
<evidence type="ECO:0000256" key="5">
    <source>
        <dbReference type="ARBA" id="ARBA00022967"/>
    </source>
</evidence>
<gene>
    <name evidence="7" type="ORF">BLM47_12845</name>
</gene>
<evidence type="ECO:0000256" key="4">
    <source>
        <dbReference type="ARBA" id="ARBA00022840"/>
    </source>
</evidence>
<dbReference type="InterPro" id="IPR003593">
    <property type="entry name" value="AAA+_ATPase"/>
</dbReference>
<dbReference type="InterPro" id="IPR015860">
    <property type="entry name" value="ABC_transpr_TagH-like"/>
</dbReference>
<protein>
    <submittedName>
        <fullName evidence="7">ABC transporter ATP-binding protein</fullName>
    </submittedName>
</protein>
<dbReference type="GO" id="GO:0016020">
    <property type="term" value="C:membrane"/>
    <property type="evidence" value="ECO:0007669"/>
    <property type="project" value="InterPro"/>
</dbReference>
<dbReference type="CDD" id="cd10147">
    <property type="entry name" value="Wzt_C-like"/>
    <property type="match status" value="1"/>
</dbReference>
<dbReference type="PROSITE" id="PS50893">
    <property type="entry name" value="ABC_TRANSPORTER_2"/>
    <property type="match status" value="1"/>
</dbReference>
<dbReference type="InterPro" id="IPR027417">
    <property type="entry name" value="P-loop_NTPase"/>
</dbReference>
<sequence>MEEAVVIRVENLTKTYKLYEKPIDRLKEAIHPFGKKYHKKFDAVHRVSFKVRKGETVGIVGRNGSGKSTLLKMITGVITPSEGVIEVKGKLSALLELGAGFHPEYSGIKNIFLIGTMYGYNRREMESRLDEIVRFADIGDFIHQPVKTYSSGMFIRLAFAVAINVDPDILVIDEALSVGDMRFQQKCFRKMEEFRKSKTILLVSHDINAIVNYCDRAIWMNDGRIVDEGHPKEVTKKYQAYMTGSTLVRYIESKANKWVEEKETLGEEIDCIPNNVDVHGDGKAKIVGISMLDAKTKEKIAVVDPGQSIDVILKIQANEYIKNPIVGLTLKDRIGNIVTQCNSFVIGKKLEDLTKNSISVFRFTFTMPNLNKGVYTISPAIASGTQEEHVQHCWVHDALIFQVLGKNKRYHLQGYLFLDDVECEKICERMGVET</sequence>
<dbReference type="GO" id="GO:0140359">
    <property type="term" value="F:ABC-type transporter activity"/>
    <property type="evidence" value="ECO:0007669"/>
    <property type="project" value="InterPro"/>
</dbReference>